<dbReference type="HOGENOM" id="CLU_3242349_0_0_1"/>
<reference evidence="1 2" key="1">
    <citation type="journal article" date="2013" name="PLoS ONE">
        <title>Genomic and secretomic analyses reveal unique features of the lignocellulolytic enzyme system of Penicillium decumbens.</title>
        <authorList>
            <person name="Liu G."/>
            <person name="Zhang L."/>
            <person name="Wei X."/>
            <person name="Zou G."/>
            <person name="Qin Y."/>
            <person name="Ma L."/>
            <person name="Li J."/>
            <person name="Zheng H."/>
            <person name="Wang S."/>
            <person name="Wang C."/>
            <person name="Xun L."/>
            <person name="Zhao G.-P."/>
            <person name="Zhou Z."/>
            <person name="Qu Y."/>
        </authorList>
    </citation>
    <scope>NUCLEOTIDE SEQUENCE [LARGE SCALE GENOMIC DNA]</scope>
    <source>
        <strain evidence="2">114-2 / CGMCC 5302</strain>
    </source>
</reference>
<name>S7Z995_PENO1</name>
<evidence type="ECO:0000313" key="1">
    <source>
        <dbReference type="EMBL" id="EPS25246.1"/>
    </source>
</evidence>
<accession>S7Z995</accession>
<dbReference type="AlphaFoldDB" id="S7Z995"/>
<keyword evidence="2" id="KW-1185">Reference proteome</keyword>
<evidence type="ECO:0000313" key="2">
    <source>
        <dbReference type="Proteomes" id="UP000019376"/>
    </source>
</evidence>
<sequence>MVSFDSFIVHYYLSLNRAYLDPSYDPHRTFIFYVPPAKYPSTY</sequence>
<dbReference type="Proteomes" id="UP000019376">
    <property type="component" value="Unassembled WGS sequence"/>
</dbReference>
<organism evidence="1 2">
    <name type="scientific">Penicillium oxalicum (strain 114-2 / CGMCC 5302)</name>
    <name type="common">Penicillium decumbens</name>
    <dbReference type="NCBI Taxonomy" id="933388"/>
    <lineage>
        <taxon>Eukaryota</taxon>
        <taxon>Fungi</taxon>
        <taxon>Dikarya</taxon>
        <taxon>Ascomycota</taxon>
        <taxon>Pezizomycotina</taxon>
        <taxon>Eurotiomycetes</taxon>
        <taxon>Eurotiomycetidae</taxon>
        <taxon>Eurotiales</taxon>
        <taxon>Aspergillaceae</taxon>
        <taxon>Penicillium</taxon>
    </lineage>
</organism>
<protein>
    <submittedName>
        <fullName evidence="1">Uncharacterized protein</fullName>
    </submittedName>
</protein>
<gene>
    <name evidence="1" type="ORF">PDE_00179</name>
</gene>
<dbReference type="EMBL" id="KB644408">
    <property type="protein sequence ID" value="EPS25246.1"/>
    <property type="molecule type" value="Genomic_DNA"/>
</dbReference>
<proteinExistence type="predicted"/>